<dbReference type="GO" id="GO:0003677">
    <property type="term" value="F:DNA binding"/>
    <property type="evidence" value="ECO:0007669"/>
    <property type="project" value="InterPro"/>
</dbReference>
<dbReference type="InterPro" id="IPR014327">
    <property type="entry name" value="RNA_pol_sigma70_bacteroid"/>
</dbReference>
<dbReference type="Pfam" id="PF04542">
    <property type="entry name" value="Sigma70_r2"/>
    <property type="match status" value="1"/>
</dbReference>
<dbReference type="Proteomes" id="UP000244168">
    <property type="component" value="Unassembled WGS sequence"/>
</dbReference>
<dbReference type="InterPro" id="IPR007627">
    <property type="entry name" value="RNA_pol_sigma70_r2"/>
</dbReference>
<gene>
    <name evidence="6" type="ORF">C8P68_102364</name>
</gene>
<protein>
    <submittedName>
        <fullName evidence="6">RNA polymerase sigma-70 factor (ECF subfamily)</fullName>
    </submittedName>
</protein>
<dbReference type="InterPro" id="IPR039425">
    <property type="entry name" value="RNA_pol_sigma-70-like"/>
</dbReference>
<dbReference type="PANTHER" id="PTHR43133">
    <property type="entry name" value="RNA POLYMERASE ECF-TYPE SIGMA FACTO"/>
    <property type="match status" value="1"/>
</dbReference>
<dbReference type="InterPro" id="IPR013249">
    <property type="entry name" value="RNA_pol_sigma70_r4_t2"/>
</dbReference>
<evidence type="ECO:0000256" key="1">
    <source>
        <dbReference type="ARBA" id="ARBA00010641"/>
    </source>
</evidence>
<dbReference type="SUPFAM" id="SSF88659">
    <property type="entry name" value="Sigma3 and sigma4 domains of RNA polymerase sigma factors"/>
    <property type="match status" value="1"/>
</dbReference>
<dbReference type="PANTHER" id="PTHR43133:SF46">
    <property type="entry name" value="RNA POLYMERASE SIGMA-70 FACTOR ECF SUBFAMILY"/>
    <property type="match status" value="1"/>
</dbReference>
<feature type="domain" description="HTH luxR-type" evidence="5">
    <location>
        <begin position="147"/>
        <end position="174"/>
    </location>
</feature>
<dbReference type="RefSeq" id="WP_107827464.1">
    <property type="nucleotide sequence ID" value="NZ_CP160205.1"/>
</dbReference>
<dbReference type="InterPro" id="IPR036388">
    <property type="entry name" value="WH-like_DNA-bd_sf"/>
</dbReference>
<accession>A0A2T5JCQ5</accession>
<dbReference type="InterPro" id="IPR013324">
    <property type="entry name" value="RNA_pol_sigma_r3/r4-like"/>
</dbReference>
<organism evidence="6 7">
    <name type="scientific">Mucilaginibacter yixingensis</name>
    <dbReference type="NCBI Taxonomy" id="1295612"/>
    <lineage>
        <taxon>Bacteria</taxon>
        <taxon>Pseudomonadati</taxon>
        <taxon>Bacteroidota</taxon>
        <taxon>Sphingobacteriia</taxon>
        <taxon>Sphingobacteriales</taxon>
        <taxon>Sphingobacteriaceae</taxon>
        <taxon>Mucilaginibacter</taxon>
    </lineage>
</organism>
<keyword evidence="4" id="KW-0804">Transcription</keyword>
<keyword evidence="2" id="KW-0805">Transcription regulation</keyword>
<comment type="similarity">
    <text evidence="1">Belongs to the sigma-70 factor family. ECF subfamily.</text>
</comment>
<dbReference type="PROSITE" id="PS00622">
    <property type="entry name" value="HTH_LUXR_1"/>
    <property type="match status" value="1"/>
</dbReference>
<dbReference type="OrthoDB" id="659361at2"/>
<dbReference type="GO" id="GO:0006352">
    <property type="term" value="P:DNA-templated transcription initiation"/>
    <property type="evidence" value="ECO:0007669"/>
    <property type="project" value="InterPro"/>
</dbReference>
<keyword evidence="3" id="KW-0731">Sigma factor</keyword>
<evidence type="ECO:0000256" key="3">
    <source>
        <dbReference type="ARBA" id="ARBA00023082"/>
    </source>
</evidence>
<dbReference type="EMBL" id="QAOQ01000002">
    <property type="protein sequence ID" value="PTQ99540.1"/>
    <property type="molecule type" value="Genomic_DNA"/>
</dbReference>
<evidence type="ECO:0000256" key="2">
    <source>
        <dbReference type="ARBA" id="ARBA00023015"/>
    </source>
</evidence>
<proteinExistence type="inferred from homology"/>
<dbReference type="NCBIfam" id="TIGR02937">
    <property type="entry name" value="sigma70-ECF"/>
    <property type="match status" value="1"/>
</dbReference>
<reference evidence="6 7" key="1">
    <citation type="submission" date="2018-04" db="EMBL/GenBank/DDBJ databases">
        <title>Genomic Encyclopedia of Archaeal and Bacterial Type Strains, Phase II (KMG-II): from individual species to whole genera.</title>
        <authorList>
            <person name="Goeker M."/>
        </authorList>
    </citation>
    <scope>NUCLEOTIDE SEQUENCE [LARGE SCALE GENOMIC DNA]</scope>
    <source>
        <strain evidence="6 7">DSM 26809</strain>
    </source>
</reference>
<name>A0A2T5JCQ5_9SPHI</name>
<dbReference type="InterPro" id="IPR000792">
    <property type="entry name" value="Tscrpt_reg_LuxR_C"/>
</dbReference>
<dbReference type="SUPFAM" id="SSF88946">
    <property type="entry name" value="Sigma2 domain of RNA polymerase sigma factors"/>
    <property type="match status" value="1"/>
</dbReference>
<sequence>MSDQEIEALIADVALRNDRPSFKRLYLFYYRKLFCLAKSLVKSTEEAEEIVNDTFLSIWLKRADLQQIRNFTIYICTAVRNKSLTAMSRMKVYEHLSLEDIDIDLKDTGYDGEENLYYADLNRILSSSVDKLPNQCKLVFKLVKEDGFKYKEVAELLNISVKTVEYHMGNALKKIAERLADAAKPAKNII</sequence>
<evidence type="ECO:0000259" key="5">
    <source>
        <dbReference type="PROSITE" id="PS00622"/>
    </source>
</evidence>
<evidence type="ECO:0000313" key="6">
    <source>
        <dbReference type="EMBL" id="PTQ99540.1"/>
    </source>
</evidence>
<dbReference type="Gene3D" id="1.10.10.10">
    <property type="entry name" value="Winged helix-like DNA-binding domain superfamily/Winged helix DNA-binding domain"/>
    <property type="match status" value="1"/>
</dbReference>
<dbReference type="InterPro" id="IPR014284">
    <property type="entry name" value="RNA_pol_sigma-70_dom"/>
</dbReference>
<dbReference type="Pfam" id="PF08281">
    <property type="entry name" value="Sigma70_r4_2"/>
    <property type="match status" value="1"/>
</dbReference>
<keyword evidence="7" id="KW-1185">Reference proteome</keyword>
<dbReference type="NCBIfam" id="TIGR02985">
    <property type="entry name" value="Sig70_bacteroi1"/>
    <property type="match status" value="1"/>
</dbReference>
<dbReference type="GO" id="GO:0016987">
    <property type="term" value="F:sigma factor activity"/>
    <property type="evidence" value="ECO:0007669"/>
    <property type="project" value="UniProtKB-KW"/>
</dbReference>
<evidence type="ECO:0000256" key="4">
    <source>
        <dbReference type="ARBA" id="ARBA00023163"/>
    </source>
</evidence>
<evidence type="ECO:0000313" key="7">
    <source>
        <dbReference type="Proteomes" id="UP000244168"/>
    </source>
</evidence>
<comment type="caution">
    <text evidence="6">The sequence shown here is derived from an EMBL/GenBank/DDBJ whole genome shotgun (WGS) entry which is preliminary data.</text>
</comment>
<dbReference type="InterPro" id="IPR013325">
    <property type="entry name" value="RNA_pol_sigma_r2"/>
</dbReference>
<dbReference type="Gene3D" id="1.10.1740.10">
    <property type="match status" value="1"/>
</dbReference>
<dbReference type="AlphaFoldDB" id="A0A2T5JCQ5"/>